<dbReference type="InterPro" id="IPR036291">
    <property type="entry name" value="NAD(P)-bd_dom_sf"/>
</dbReference>
<dbReference type="PANTHER" id="PTHR42808:SF3">
    <property type="entry name" value="HYDROXYSTEROID DEHYDROGENASE-LIKE PROTEIN 2"/>
    <property type="match status" value="1"/>
</dbReference>
<keyword evidence="4" id="KW-0560">Oxidoreductase</keyword>
<evidence type="ECO:0000256" key="1">
    <source>
        <dbReference type="ARBA" id="ARBA00004275"/>
    </source>
</evidence>
<dbReference type="EMBL" id="VTFT01000001">
    <property type="protein sequence ID" value="TYT25860.1"/>
    <property type="molecule type" value="Genomic_DNA"/>
</dbReference>
<dbReference type="AlphaFoldDB" id="A0A5D4XSY4"/>
<dbReference type="RefSeq" id="WP_149102410.1">
    <property type="nucleotide sequence ID" value="NZ_VTFT01000001.1"/>
</dbReference>
<dbReference type="PRINTS" id="PR00081">
    <property type="entry name" value="GDHRDH"/>
</dbReference>
<evidence type="ECO:0000256" key="2">
    <source>
        <dbReference type="ARBA" id="ARBA00006484"/>
    </source>
</evidence>
<dbReference type="OrthoDB" id="9810935at2"/>
<keyword evidence="5" id="KW-0576">Peroxisome</keyword>
<dbReference type="GO" id="GO:0016491">
    <property type="term" value="F:oxidoreductase activity"/>
    <property type="evidence" value="ECO:0007669"/>
    <property type="project" value="UniProtKB-KW"/>
</dbReference>
<dbReference type="SUPFAM" id="SSF51735">
    <property type="entry name" value="NAD(P)-binding Rossmann-fold domains"/>
    <property type="match status" value="1"/>
</dbReference>
<dbReference type="InterPro" id="IPR002347">
    <property type="entry name" value="SDR_fam"/>
</dbReference>
<dbReference type="FunFam" id="3.40.50.720:FF:000301">
    <property type="entry name" value="Hydroxysteroid dehydrogenase like 2"/>
    <property type="match status" value="1"/>
</dbReference>
<evidence type="ECO:0000256" key="4">
    <source>
        <dbReference type="ARBA" id="ARBA00023002"/>
    </source>
</evidence>
<dbReference type="InterPro" id="IPR051935">
    <property type="entry name" value="HSDL2"/>
</dbReference>
<evidence type="ECO:0000313" key="7">
    <source>
        <dbReference type="Proteomes" id="UP000324973"/>
    </source>
</evidence>
<evidence type="ECO:0000256" key="5">
    <source>
        <dbReference type="ARBA" id="ARBA00023140"/>
    </source>
</evidence>
<dbReference type="Gene3D" id="3.40.50.720">
    <property type="entry name" value="NAD(P)-binding Rossmann-like Domain"/>
    <property type="match status" value="1"/>
</dbReference>
<accession>A0A5D4XSY4</accession>
<keyword evidence="7" id="KW-1185">Reference proteome</keyword>
<comment type="similarity">
    <text evidence="2">Belongs to the short-chain dehydrogenases/reductases (SDR) family.</text>
</comment>
<organism evidence="6 7">
    <name type="scientific">Luteimonas viscosa</name>
    <dbReference type="NCBI Taxonomy" id="1132694"/>
    <lineage>
        <taxon>Bacteria</taxon>
        <taxon>Pseudomonadati</taxon>
        <taxon>Pseudomonadota</taxon>
        <taxon>Gammaproteobacteria</taxon>
        <taxon>Lysobacterales</taxon>
        <taxon>Lysobacteraceae</taxon>
        <taxon>Luteimonas</taxon>
    </lineage>
</organism>
<reference evidence="6 7" key="1">
    <citation type="submission" date="2019-08" db="EMBL/GenBank/DDBJ databases">
        <title>Luteimonas viscosus sp. nov., isolated from soil of a sunflower field.</title>
        <authorList>
            <person name="Jianli Z."/>
            <person name="Ying Z."/>
        </authorList>
    </citation>
    <scope>NUCLEOTIDE SEQUENCE [LARGE SCALE GENOMIC DNA]</scope>
    <source>
        <strain evidence="6 7">XBU10</strain>
    </source>
</reference>
<proteinExistence type="inferred from homology"/>
<sequence>MPALTGKTLFITGASRGIGLAIALRAARDGANVAIAAKSDVPNPKLPGTIHTAAAAVEEAGGRALALKCDIREEAEVREAVAKTVAAFGGLDILVNNASAIWLRGTLDTPMKRFDLMQQVNARGTFLCAQACLPQLLQAPDPHVLTLCPPPSLDPKWWGPHTGYTLAKTGMSLVTLGLAEEFRERRIAINALWPRTLIATDALNMIPGVEPGNGRSPEIMADAAHAILCRPAAGFTGNFLIDDEVLAGAGVTDLSRYVLDPSQPLLPDLFLD</sequence>
<comment type="subcellular location">
    <subcellularLocation>
        <location evidence="1">Peroxisome</location>
    </subcellularLocation>
</comment>
<keyword evidence="3" id="KW-0521">NADP</keyword>
<dbReference type="Proteomes" id="UP000324973">
    <property type="component" value="Unassembled WGS sequence"/>
</dbReference>
<dbReference type="Pfam" id="PF00106">
    <property type="entry name" value="adh_short"/>
    <property type="match status" value="1"/>
</dbReference>
<protein>
    <submittedName>
        <fullName evidence="6">NAD(P)-dependent oxidoreductase</fullName>
    </submittedName>
</protein>
<gene>
    <name evidence="6" type="ORF">FZO89_06125</name>
</gene>
<dbReference type="PANTHER" id="PTHR42808">
    <property type="entry name" value="HYDROXYSTEROID DEHYDROGENASE-LIKE PROTEIN 2"/>
    <property type="match status" value="1"/>
</dbReference>
<comment type="caution">
    <text evidence="6">The sequence shown here is derived from an EMBL/GenBank/DDBJ whole genome shotgun (WGS) entry which is preliminary data.</text>
</comment>
<name>A0A5D4XSY4_9GAMM</name>
<evidence type="ECO:0000313" key="6">
    <source>
        <dbReference type="EMBL" id="TYT25860.1"/>
    </source>
</evidence>
<evidence type="ECO:0000256" key="3">
    <source>
        <dbReference type="ARBA" id="ARBA00022857"/>
    </source>
</evidence>
<dbReference type="NCBIfam" id="NF006133">
    <property type="entry name" value="PRK08278.1"/>
    <property type="match status" value="1"/>
</dbReference>